<feature type="transmembrane region" description="Helical" evidence="1">
    <location>
        <begin position="342"/>
        <end position="360"/>
    </location>
</feature>
<dbReference type="Proteomes" id="UP001470230">
    <property type="component" value="Unassembled WGS sequence"/>
</dbReference>
<keyword evidence="3" id="KW-1185">Reference proteome</keyword>
<keyword evidence="1" id="KW-0812">Transmembrane</keyword>
<evidence type="ECO:0000313" key="3">
    <source>
        <dbReference type="Proteomes" id="UP001470230"/>
    </source>
</evidence>
<feature type="transmembrane region" description="Helical" evidence="1">
    <location>
        <begin position="207"/>
        <end position="229"/>
    </location>
</feature>
<comment type="caution">
    <text evidence="2">The sequence shown here is derived from an EMBL/GenBank/DDBJ whole genome shotgun (WGS) entry which is preliminary data.</text>
</comment>
<dbReference type="PANTHER" id="PTHR11319:SF35">
    <property type="entry name" value="OUTER MEMBRANE PROTEIN PMPC-RELATED"/>
    <property type="match status" value="1"/>
</dbReference>
<dbReference type="PANTHER" id="PTHR11319">
    <property type="entry name" value="G PROTEIN-COUPLED RECEPTOR-RELATED"/>
    <property type="match status" value="1"/>
</dbReference>
<feature type="transmembrane region" description="Helical" evidence="1">
    <location>
        <begin position="366"/>
        <end position="387"/>
    </location>
</feature>
<evidence type="ECO:0000256" key="1">
    <source>
        <dbReference type="SAM" id="Phobius"/>
    </source>
</evidence>
<accession>A0ABR2JZF5</accession>
<feature type="transmembrane region" description="Helical" evidence="1">
    <location>
        <begin position="300"/>
        <end position="321"/>
    </location>
</feature>
<keyword evidence="1" id="KW-1133">Transmembrane helix</keyword>
<evidence type="ECO:0000313" key="2">
    <source>
        <dbReference type="EMBL" id="KAK8884242.1"/>
    </source>
</evidence>
<dbReference type="EMBL" id="JAPFFF010000008">
    <property type="protein sequence ID" value="KAK8884242.1"/>
    <property type="molecule type" value="Genomic_DNA"/>
</dbReference>
<gene>
    <name evidence="2" type="ORF">M9Y10_043350</name>
</gene>
<organism evidence="2 3">
    <name type="scientific">Tritrichomonas musculus</name>
    <dbReference type="NCBI Taxonomy" id="1915356"/>
    <lineage>
        <taxon>Eukaryota</taxon>
        <taxon>Metamonada</taxon>
        <taxon>Parabasalia</taxon>
        <taxon>Tritrichomonadida</taxon>
        <taxon>Tritrichomonadidae</taxon>
        <taxon>Tritrichomonas</taxon>
    </lineage>
</organism>
<proteinExistence type="predicted"/>
<feature type="transmembrane region" description="Helical" evidence="1">
    <location>
        <begin position="157"/>
        <end position="186"/>
    </location>
</feature>
<reference evidence="2 3" key="1">
    <citation type="submission" date="2024-04" db="EMBL/GenBank/DDBJ databases">
        <title>Tritrichomonas musculus Genome.</title>
        <authorList>
            <person name="Alves-Ferreira E."/>
            <person name="Grigg M."/>
            <person name="Lorenzi H."/>
            <person name="Galac M."/>
        </authorList>
    </citation>
    <scope>NUCLEOTIDE SEQUENCE [LARGE SCALE GENOMIC DNA]</scope>
    <source>
        <strain evidence="2 3">EAF2021</strain>
    </source>
</reference>
<name>A0ABR2JZF5_9EUKA</name>
<sequence>MQNFAAAGGILSGVSLGGFGEICNNNDVTGIMSGIGGSALKQASSSLDGAFKSLKDSCHAAFDFIKFDVFTNFFQQIGLWLNNMGFPQFFEKCFQKIMSFVSLLWNFVMSITELQMFYIWGSLSTLIFTIWLVQKIFDPEVEIKGPNTFGWQERGTIWNLITRGIVTLLTFLYLPAMTSAFNVLLCSKKLLTQYEMTCYEGIHWAHMAAAFFLFIYIGIVFPGVIYQVINKYQPEPQQYDENGDRIEYDREKFLLQYRMLLSKGKCPYNFLYSGYEYGRSIYKVTTLVVKMLLVIPVNPLISSGIASVSMSLVIVFIYATMSTLMKPFILDQDDYIDITARVTAVLTLIIQILILCKVLSDQISGILLVTINIINLVVMVLIFLGNVDFIKNFFRRHFGSLQFTNKMTYDYIQDRKRRIWQRFWRGLLSSYGTLIPAYERLCQMEDVVMTEGRTQYKEGLNPSNDDIKQARRLCRELEGTDIYYRCQKPLKSYWGRMYIQPFPFRAVIVYDYENHRETIGDEQILTFINQNKAPEIVKARKLRQALRCLDGEDVNFEYFEDNVLVKHGPCGHERARVCYKRGTLRVKSNANDMFCEGYKLRIYYTDGYGEFSDGSSFSNHKKKIGHEELGVNIETFELSDQLKALITEPSNLATIRTKWDDYLERCSFYRHDLEEEREEEEQQASWSFWYMVFDNDFIPFEQLSDYIHKFETNPELKTALTLYRTEFDAVYSRLKYYDSHPAIAYWYCFWDDLAVKNTILKKIEAHPELFSLSDPNALIYHPTPMDELKRKLENAGLRTRGGNGLFNNKILNQLYSNLNDKGLTDRICYNAKNYYVMPPQGINTFDPRCVTTPLITENTTFIASAATCLF</sequence>
<protein>
    <submittedName>
        <fullName evidence="2">Uncharacterized protein</fullName>
    </submittedName>
</protein>
<keyword evidence="1" id="KW-0472">Membrane</keyword>
<feature type="transmembrane region" description="Helical" evidence="1">
    <location>
        <begin position="117"/>
        <end position="137"/>
    </location>
</feature>